<dbReference type="PANTHER" id="PTHR45527">
    <property type="entry name" value="NONRIBOSOMAL PEPTIDE SYNTHETASE"/>
    <property type="match status" value="1"/>
</dbReference>
<keyword evidence="2" id="KW-0596">Phosphopantetheine</keyword>
<accession>A0ABT3UX51</accession>
<dbReference type="SUPFAM" id="SSF47336">
    <property type="entry name" value="ACP-like"/>
    <property type="match status" value="1"/>
</dbReference>
<evidence type="ECO:0000313" key="5">
    <source>
        <dbReference type="EMBL" id="MCX4231274.1"/>
    </source>
</evidence>
<evidence type="ECO:0000259" key="4">
    <source>
        <dbReference type="PROSITE" id="PS50075"/>
    </source>
</evidence>
<dbReference type="SMART" id="SM00823">
    <property type="entry name" value="PKS_PP"/>
    <property type="match status" value="1"/>
</dbReference>
<dbReference type="PANTHER" id="PTHR45527:SF1">
    <property type="entry name" value="FATTY ACID SYNTHASE"/>
    <property type="match status" value="1"/>
</dbReference>
<dbReference type="Gene3D" id="3.30.559.10">
    <property type="entry name" value="Chloramphenicol acetyltransferase-like domain"/>
    <property type="match status" value="1"/>
</dbReference>
<dbReference type="EMBL" id="JAIFZO010000001">
    <property type="protein sequence ID" value="MCX4231274.1"/>
    <property type="molecule type" value="Genomic_DNA"/>
</dbReference>
<dbReference type="InterPro" id="IPR009081">
    <property type="entry name" value="PP-bd_ACP"/>
</dbReference>
<organism evidence="5 6">
    <name type="scientific">Streptomyces ortus</name>
    <dbReference type="NCBI Taxonomy" id="2867268"/>
    <lineage>
        <taxon>Bacteria</taxon>
        <taxon>Bacillati</taxon>
        <taxon>Actinomycetota</taxon>
        <taxon>Actinomycetes</taxon>
        <taxon>Kitasatosporales</taxon>
        <taxon>Streptomycetaceae</taxon>
        <taxon>Streptomyces</taxon>
    </lineage>
</organism>
<dbReference type="SUPFAM" id="SSF56801">
    <property type="entry name" value="Acetyl-CoA synthetase-like"/>
    <property type="match status" value="1"/>
</dbReference>
<dbReference type="InterPro" id="IPR001242">
    <property type="entry name" value="Condensation_dom"/>
</dbReference>
<evidence type="ECO:0000256" key="1">
    <source>
        <dbReference type="ARBA" id="ARBA00001957"/>
    </source>
</evidence>
<keyword evidence="6" id="KW-1185">Reference proteome</keyword>
<feature type="domain" description="Carrier" evidence="4">
    <location>
        <begin position="174"/>
        <end position="249"/>
    </location>
</feature>
<dbReference type="InterPro" id="IPR036736">
    <property type="entry name" value="ACP-like_sf"/>
</dbReference>
<evidence type="ECO:0000256" key="3">
    <source>
        <dbReference type="ARBA" id="ARBA00022553"/>
    </source>
</evidence>
<evidence type="ECO:0000256" key="2">
    <source>
        <dbReference type="ARBA" id="ARBA00022450"/>
    </source>
</evidence>
<evidence type="ECO:0000313" key="6">
    <source>
        <dbReference type="Proteomes" id="UP001165590"/>
    </source>
</evidence>
<dbReference type="Gene3D" id="1.10.1200.10">
    <property type="entry name" value="ACP-like"/>
    <property type="match status" value="1"/>
</dbReference>
<dbReference type="SUPFAM" id="SSF52777">
    <property type="entry name" value="CoA-dependent acyltransferases"/>
    <property type="match status" value="2"/>
</dbReference>
<dbReference type="Proteomes" id="UP001165590">
    <property type="component" value="Unassembled WGS sequence"/>
</dbReference>
<comment type="caution">
    <text evidence="5">The sequence shown here is derived from an EMBL/GenBank/DDBJ whole genome shotgun (WGS) entry which is preliminary data.</text>
</comment>
<dbReference type="Gene3D" id="3.30.300.30">
    <property type="match status" value="1"/>
</dbReference>
<dbReference type="CDD" id="cd19531">
    <property type="entry name" value="LCL_NRPS-like"/>
    <property type="match status" value="1"/>
</dbReference>
<keyword evidence="3" id="KW-0597">Phosphoprotein</keyword>
<gene>
    <name evidence="5" type="ORF">K3769_00495</name>
</gene>
<dbReference type="InterPro" id="IPR006162">
    <property type="entry name" value="Ppantetheine_attach_site"/>
</dbReference>
<dbReference type="PROSITE" id="PS00012">
    <property type="entry name" value="PHOSPHOPANTETHEINE"/>
    <property type="match status" value="1"/>
</dbReference>
<dbReference type="PROSITE" id="PS50075">
    <property type="entry name" value="CARRIER"/>
    <property type="match status" value="1"/>
</dbReference>
<dbReference type="Gene3D" id="3.30.559.30">
    <property type="entry name" value="Nonribosomal peptide synthetase, condensation domain"/>
    <property type="match status" value="1"/>
</dbReference>
<dbReference type="InterPro" id="IPR025110">
    <property type="entry name" value="AMP-bd_C"/>
</dbReference>
<sequence>MGVVGELFIAGCGVARGYGGRGALTAERFVGDPFVGDGSRMYRSGDRVRWLADGRLDFVGRVDGQVKVRGFRIEPGEVEAVLAGHPLVRTAAVTAYGEGEGRRLAAYLVPADQGVGVPPVSELREFAGVRLPAFMVPSVFVELAALPLTVNGKLDRVALPDPEGARAALGVFVAPSGTTEELLAGLWAQLLGVDRVGATDNFFELGGHSLLATQVISRIRDVFGADVPVATMFDRPTVRDLADAVEGAARGLAVPPVRAVGRDQVLPLSFAQQRLWFLDHLEPGSTEYNLPLPIRLDGDLDVAALGAALDAVVARHEVLRTRLSDGIDGVAYQVIEPPSGIPMPVVDVSGDADPLRAAEQLIARDMEAPFDLATGPLIRAALVRLAAGEHILALAMHHVVFDEWSGRILRRELTSLYEAFSAGQPDPLFPLPAQYADFAVWQREWLSGEVLDGQLDYWRGKLDALPVLELPTDRPRPQTRSSEGGATRFTVPAETADALRALSRASGATMFMTLLAAFGVVLGRYCGADDVVVGTPVANRNRAETEDLIGFFVNTLVLRTDLSGDPTFGELLDRVRKTALDAYAHQDVPFEQLVDALVAERDRSRTPLFQVFFNYALEDAQDGAGLLGQGDGHPRDEVRVKDGDTAPRNTLFDLTLRFGDAGEGALSGEIEYSTALFDPATAERLARSLSTVLDAVAEDAGQRVADVSLVSGGELEALVRGWSGPEVVLPGVGGVHELIAGRAEVSPDAVAVVADGVVLTYGGLMACASFGSSFAEFGGGG</sequence>
<name>A0ABT3UX51_9ACTN</name>
<dbReference type="Pfam" id="PF13193">
    <property type="entry name" value="AMP-binding_C"/>
    <property type="match status" value="1"/>
</dbReference>
<protein>
    <submittedName>
        <fullName evidence="5">Condensation domain-containing protein</fullName>
    </submittedName>
</protein>
<dbReference type="InterPro" id="IPR020806">
    <property type="entry name" value="PKS_PP-bd"/>
</dbReference>
<comment type="cofactor">
    <cofactor evidence="1">
        <name>pantetheine 4'-phosphate</name>
        <dbReference type="ChEBI" id="CHEBI:47942"/>
    </cofactor>
</comment>
<dbReference type="Pfam" id="PF00668">
    <property type="entry name" value="Condensation"/>
    <property type="match status" value="1"/>
</dbReference>
<dbReference type="InterPro" id="IPR045851">
    <property type="entry name" value="AMP-bd_C_sf"/>
</dbReference>
<dbReference type="Pfam" id="PF00550">
    <property type="entry name" value="PP-binding"/>
    <property type="match status" value="1"/>
</dbReference>
<reference evidence="5" key="1">
    <citation type="journal article" date="2022" name="bioRxiv">
        <title>Discovery and biosynthetic assessment of Streptomyces ortus sp nov. isolated from a deep-sea sponge.</title>
        <authorList>
            <person name="Williams S.E."/>
        </authorList>
    </citation>
    <scope>NUCLEOTIDE SEQUENCE</scope>
    <source>
        <strain evidence="5">A15ISP2-DRY2</strain>
    </source>
</reference>
<dbReference type="Gene3D" id="2.30.38.10">
    <property type="entry name" value="Luciferase, Domain 3"/>
    <property type="match status" value="1"/>
</dbReference>
<proteinExistence type="predicted"/>
<dbReference type="InterPro" id="IPR023213">
    <property type="entry name" value="CAT-like_dom_sf"/>
</dbReference>